<dbReference type="InterPro" id="IPR034603">
    <property type="entry name" value="Dipeptide_epimerase"/>
</dbReference>
<dbReference type="CDD" id="cd03319">
    <property type="entry name" value="L-Ala-DL-Glu_epimerase"/>
    <property type="match status" value="1"/>
</dbReference>
<dbReference type="InterPro" id="IPR013341">
    <property type="entry name" value="Mandelate_racemase_N_dom"/>
</dbReference>
<organism evidence="9 10">
    <name type="scientific">Denitrobaculum tricleocarpae</name>
    <dbReference type="NCBI Taxonomy" id="2591009"/>
    <lineage>
        <taxon>Bacteria</taxon>
        <taxon>Pseudomonadati</taxon>
        <taxon>Pseudomonadota</taxon>
        <taxon>Alphaproteobacteria</taxon>
        <taxon>Rhodospirillales</taxon>
        <taxon>Rhodospirillaceae</taxon>
        <taxon>Denitrobaculum</taxon>
    </lineage>
</organism>
<proteinExistence type="inferred from homology"/>
<dbReference type="Pfam" id="PF13378">
    <property type="entry name" value="MR_MLE_C"/>
    <property type="match status" value="1"/>
</dbReference>
<keyword evidence="2 6" id="KW-0479">Metal-binding</keyword>
<evidence type="ECO:0000256" key="1">
    <source>
        <dbReference type="ARBA" id="ARBA00008031"/>
    </source>
</evidence>
<dbReference type="GO" id="GO:0016855">
    <property type="term" value="F:racemase and epimerase activity, acting on amino acids and derivatives"/>
    <property type="evidence" value="ECO:0007669"/>
    <property type="project" value="UniProtKB-UniRule"/>
</dbReference>
<dbReference type="EMBL" id="VHSH01000002">
    <property type="protein sequence ID" value="TQV82333.1"/>
    <property type="molecule type" value="Genomic_DNA"/>
</dbReference>
<evidence type="ECO:0000256" key="3">
    <source>
        <dbReference type="ARBA" id="ARBA00022842"/>
    </source>
</evidence>
<feature type="active site" description="Proton acceptor; specific for (R)-substrate epimerization" evidence="5">
    <location>
        <position position="148"/>
    </location>
</feature>
<keyword evidence="10" id="KW-1185">Reference proteome</keyword>
<protein>
    <recommendedName>
        <fullName evidence="7">Dipeptide epimerase</fullName>
        <ecNumber evidence="7">5.1.1.-</ecNumber>
    </recommendedName>
</protein>
<dbReference type="AlphaFoldDB" id="A0A545TYS9"/>
<dbReference type="SUPFAM" id="SSF51604">
    <property type="entry name" value="Enolase C-terminal domain-like"/>
    <property type="match status" value="1"/>
</dbReference>
<dbReference type="InterPro" id="IPR036849">
    <property type="entry name" value="Enolase-like_C_sf"/>
</dbReference>
<dbReference type="SFLD" id="SFLDG00180">
    <property type="entry name" value="muconate_cycloisomerase"/>
    <property type="match status" value="1"/>
</dbReference>
<dbReference type="OrthoDB" id="9782675at2"/>
<keyword evidence="3 6" id="KW-0460">Magnesium</keyword>
<dbReference type="SMART" id="SM00922">
    <property type="entry name" value="MR_MLE"/>
    <property type="match status" value="1"/>
</dbReference>
<dbReference type="Proteomes" id="UP000315252">
    <property type="component" value="Unassembled WGS sequence"/>
</dbReference>
<comment type="cofactor">
    <cofactor evidence="6 7">
        <name>Mg(2+)</name>
        <dbReference type="ChEBI" id="CHEBI:18420"/>
    </cofactor>
    <text evidence="6 7">Binds 1 Mg(2+) ion per subunit.</text>
</comment>
<dbReference type="PANTHER" id="PTHR48080:SF3">
    <property type="entry name" value="ENOLASE SUPERFAMILY MEMBER DDB_G0284701"/>
    <property type="match status" value="1"/>
</dbReference>
<feature type="active site" description="Proton acceptor; specific for (S)-substrate epimerization" evidence="5">
    <location>
        <position position="244"/>
    </location>
</feature>
<dbReference type="SUPFAM" id="SSF54826">
    <property type="entry name" value="Enolase N-terminal domain-like"/>
    <property type="match status" value="1"/>
</dbReference>
<evidence type="ECO:0000313" key="10">
    <source>
        <dbReference type="Proteomes" id="UP000315252"/>
    </source>
</evidence>
<evidence type="ECO:0000259" key="8">
    <source>
        <dbReference type="SMART" id="SM00922"/>
    </source>
</evidence>
<dbReference type="GO" id="GO:0046872">
    <property type="term" value="F:metal ion binding"/>
    <property type="evidence" value="ECO:0007669"/>
    <property type="project" value="UniProtKB-KW"/>
</dbReference>
<dbReference type="InterPro" id="IPR029017">
    <property type="entry name" value="Enolase-like_N"/>
</dbReference>
<dbReference type="Gene3D" id="3.20.20.120">
    <property type="entry name" value="Enolase-like C-terminal domain"/>
    <property type="match status" value="1"/>
</dbReference>
<evidence type="ECO:0000256" key="7">
    <source>
        <dbReference type="RuleBase" id="RU366006"/>
    </source>
</evidence>
<evidence type="ECO:0000256" key="4">
    <source>
        <dbReference type="ARBA" id="ARBA00023235"/>
    </source>
</evidence>
<evidence type="ECO:0000256" key="2">
    <source>
        <dbReference type="ARBA" id="ARBA00022723"/>
    </source>
</evidence>
<dbReference type="InterPro" id="IPR034593">
    <property type="entry name" value="DgoD-like"/>
</dbReference>
<reference evidence="9 10" key="1">
    <citation type="submission" date="2019-06" db="EMBL/GenBank/DDBJ databases">
        <title>Whole genome sequence for Rhodospirillaceae sp. R148.</title>
        <authorList>
            <person name="Wang G."/>
        </authorList>
    </citation>
    <scope>NUCLEOTIDE SEQUENCE [LARGE SCALE GENOMIC DNA]</scope>
    <source>
        <strain evidence="9 10">R148</strain>
    </source>
</reference>
<keyword evidence="4 7" id="KW-0413">Isomerase</keyword>
<dbReference type="NCBIfam" id="NF042940">
    <property type="entry name" value="racemase_DgcA"/>
    <property type="match status" value="1"/>
</dbReference>
<dbReference type="SFLD" id="SFLDF00010">
    <property type="entry name" value="dipeptide_epimerase"/>
    <property type="match status" value="1"/>
</dbReference>
<dbReference type="EC" id="5.1.1.-" evidence="7"/>
<accession>A0A545TYS9</accession>
<evidence type="ECO:0000256" key="6">
    <source>
        <dbReference type="PIRSR" id="PIRSR634603-3"/>
    </source>
</evidence>
<evidence type="ECO:0000256" key="5">
    <source>
        <dbReference type="PIRSR" id="PIRSR634603-1"/>
    </source>
</evidence>
<comment type="caution">
    <text evidence="9">The sequence shown here is derived from an EMBL/GenBank/DDBJ whole genome shotgun (WGS) entry which is preliminary data.</text>
</comment>
<evidence type="ECO:0000313" key="9">
    <source>
        <dbReference type="EMBL" id="TQV82333.1"/>
    </source>
</evidence>
<gene>
    <name evidence="9" type="ORF">FKG95_05180</name>
</gene>
<dbReference type="InterPro" id="IPR013342">
    <property type="entry name" value="Mandelate_racemase_C"/>
</dbReference>
<dbReference type="SFLD" id="SFLDS00001">
    <property type="entry name" value="Enolase"/>
    <property type="match status" value="1"/>
</dbReference>
<dbReference type="InterPro" id="IPR029065">
    <property type="entry name" value="Enolase_C-like"/>
</dbReference>
<feature type="binding site" evidence="6">
    <location>
        <position position="173"/>
    </location>
    <ligand>
        <name>Mg(2+)</name>
        <dbReference type="ChEBI" id="CHEBI:18420"/>
    </ligand>
</feature>
<comment type="similarity">
    <text evidence="1 7">Belongs to the mandelate racemase/muconate lactonizing enzyme family.</text>
</comment>
<dbReference type="PANTHER" id="PTHR48080">
    <property type="entry name" value="D-GALACTONATE DEHYDRATASE-RELATED"/>
    <property type="match status" value="1"/>
</dbReference>
<feature type="binding site" evidence="6">
    <location>
        <position position="222"/>
    </location>
    <ligand>
        <name>Mg(2+)</name>
        <dbReference type="ChEBI" id="CHEBI:18420"/>
    </ligand>
</feature>
<dbReference type="Gene3D" id="3.30.390.10">
    <property type="entry name" value="Enolase-like, N-terminal domain"/>
    <property type="match status" value="1"/>
</dbReference>
<feature type="domain" description="Mandelate racemase/muconate lactonizing enzyme C-terminal" evidence="8">
    <location>
        <begin position="129"/>
        <end position="220"/>
    </location>
</feature>
<feature type="binding site" evidence="6">
    <location>
        <position position="199"/>
    </location>
    <ligand>
        <name>Mg(2+)</name>
        <dbReference type="ChEBI" id="CHEBI:18420"/>
    </ligand>
</feature>
<sequence>MQLEVRQESWPIAGKFTISRGSKTTAEVVVVELTAGGKTGRGECVPYARYGETIEGVIGQIESQRDALAAGLDRIALQKALPPGAARNALDCAFWDLEAKNSGKRVWELAGLPDPALVKTVYTLSLDTAENMGAAASRNADRPLLKLKLAGPEDLDRVRAVRKAAPGAKIVVDANEGWTLEQYVAFAPELAEIGVSMIEQPLPAGEDAGLAEVERPVPVCADESCHDASTLAGLIDRYDMINIKLDKTGGLTEALRLKQAAETAGVEIMVGCMIATSLSMAPAILVAQNVAIVDVDGPLLLAEDRPDGLFFDGSLVSPSQPSLWG</sequence>
<dbReference type="Pfam" id="PF02746">
    <property type="entry name" value="MR_MLE_N"/>
    <property type="match status" value="1"/>
</dbReference>
<name>A0A545TYS9_9PROT</name>